<dbReference type="OMA" id="CIEETAS"/>
<dbReference type="InterPro" id="IPR014956">
    <property type="entry name" value="ParBc_2"/>
</dbReference>
<dbReference type="OrthoDB" id="15008at2759"/>
<feature type="region of interest" description="Disordered" evidence="1">
    <location>
        <begin position="226"/>
        <end position="245"/>
    </location>
</feature>
<protein>
    <recommendedName>
        <fullName evidence="4">ParB/Sulfiredoxin domain-containing protein</fullName>
    </recommendedName>
</protein>
<feature type="compositionally biased region" description="Low complexity" evidence="1">
    <location>
        <begin position="555"/>
        <end position="572"/>
    </location>
</feature>
<organism evidence="2 3">
    <name type="scientific">Acanthamoeba castellanii (strain ATCC 30010 / Neff)</name>
    <dbReference type="NCBI Taxonomy" id="1257118"/>
    <lineage>
        <taxon>Eukaryota</taxon>
        <taxon>Amoebozoa</taxon>
        <taxon>Discosea</taxon>
        <taxon>Longamoebia</taxon>
        <taxon>Centramoebida</taxon>
        <taxon>Acanthamoebidae</taxon>
        <taxon>Acanthamoeba</taxon>
    </lineage>
</organism>
<dbReference type="EMBL" id="KB007912">
    <property type="protein sequence ID" value="ELR20486.1"/>
    <property type="molecule type" value="Genomic_DNA"/>
</dbReference>
<feature type="compositionally biased region" description="Low complexity" evidence="1">
    <location>
        <begin position="700"/>
        <end position="740"/>
    </location>
</feature>
<feature type="compositionally biased region" description="Basic residues" evidence="1">
    <location>
        <begin position="909"/>
        <end position="918"/>
    </location>
</feature>
<feature type="compositionally biased region" description="Low complexity" evidence="1">
    <location>
        <begin position="495"/>
        <end position="505"/>
    </location>
</feature>
<feature type="compositionally biased region" description="Basic residues" evidence="1">
    <location>
        <begin position="821"/>
        <end position="837"/>
    </location>
</feature>
<dbReference type="InterPro" id="IPR036086">
    <property type="entry name" value="ParB/Sulfiredoxin_sf"/>
</dbReference>
<feature type="compositionally biased region" description="Basic residues" evidence="1">
    <location>
        <begin position="178"/>
        <end position="190"/>
    </location>
</feature>
<feature type="compositionally biased region" description="Acidic residues" evidence="1">
    <location>
        <begin position="925"/>
        <end position="934"/>
    </location>
</feature>
<feature type="region of interest" description="Disordered" evidence="1">
    <location>
        <begin position="471"/>
        <end position="855"/>
    </location>
</feature>
<feature type="region of interest" description="Disordered" evidence="1">
    <location>
        <begin position="875"/>
        <end position="1013"/>
    </location>
</feature>
<dbReference type="VEuPathDB" id="AmoebaDB:ACA1_039640"/>
<dbReference type="AlphaFoldDB" id="L8H7N1"/>
<feature type="compositionally biased region" description="Basic and acidic residues" evidence="1">
    <location>
        <begin position="605"/>
        <end position="619"/>
    </location>
</feature>
<feature type="compositionally biased region" description="Basic and acidic residues" evidence="1">
    <location>
        <begin position="935"/>
        <end position="950"/>
    </location>
</feature>
<feature type="compositionally biased region" description="Low complexity" evidence="1">
    <location>
        <begin position="397"/>
        <end position="408"/>
    </location>
</feature>
<evidence type="ECO:0008006" key="4">
    <source>
        <dbReference type="Google" id="ProtNLM"/>
    </source>
</evidence>
<feature type="compositionally biased region" description="Basic and acidic residues" evidence="1">
    <location>
        <begin position="525"/>
        <end position="535"/>
    </location>
</feature>
<dbReference type="Pfam" id="PF08857">
    <property type="entry name" value="ParBc_2"/>
    <property type="match status" value="1"/>
</dbReference>
<feature type="compositionally biased region" description="Low complexity" evidence="1">
    <location>
        <begin position="119"/>
        <end position="140"/>
    </location>
</feature>
<dbReference type="KEGG" id="acan:ACA1_039640"/>
<gene>
    <name evidence="2" type="ORF">ACA1_039640</name>
</gene>
<dbReference type="Gene3D" id="1.10.8.10">
    <property type="entry name" value="DNA helicase RuvA subunit, C-terminal domain"/>
    <property type="match status" value="1"/>
</dbReference>
<dbReference type="Gene3D" id="3.90.1530.10">
    <property type="entry name" value="Conserved hypothetical protein from pyrococcus furiosus pfu- 392566-001, ParB domain"/>
    <property type="match status" value="1"/>
</dbReference>
<feature type="region of interest" description="Disordered" evidence="1">
    <location>
        <begin position="324"/>
        <end position="408"/>
    </location>
</feature>
<dbReference type="GeneID" id="14921347"/>
<evidence type="ECO:0000256" key="1">
    <source>
        <dbReference type="SAM" id="MobiDB-lite"/>
    </source>
</evidence>
<reference evidence="2 3" key="1">
    <citation type="journal article" date="2013" name="Genome Biol.">
        <title>Genome of Acanthamoeba castellanii highlights extensive lateral gene transfer and early evolution of tyrosine kinase signaling.</title>
        <authorList>
            <person name="Clarke M."/>
            <person name="Lohan A.J."/>
            <person name="Liu B."/>
            <person name="Lagkouvardos I."/>
            <person name="Roy S."/>
            <person name="Zafar N."/>
            <person name="Bertelli C."/>
            <person name="Schilde C."/>
            <person name="Kianianmomeni A."/>
            <person name="Burglin T.R."/>
            <person name="Frech C."/>
            <person name="Turcotte B."/>
            <person name="Kopec K.O."/>
            <person name="Synnott J.M."/>
            <person name="Choo C."/>
            <person name="Paponov I."/>
            <person name="Finkler A."/>
            <person name="Soon Heng Tan C."/>
            <person name="Hutchins A.P."/>
            <person name="Weinmeier T."/>
            <person name="Rattei T."/>
            <person name="Chu J.S."/>
            <person name="Gimenez G."/>
            <person name="Irimia M."/>
            <person name="Rigden D.J."/>
            <person name="Fitzpatrick D.A."/>
            <person name="Lorenzo-Morales J."/>
            <person name="Bateman A."/>
            <person name="Chiu C.H."/>
            <person name="Tang P."/>
            <person name="Hegemann P."/>
            <person name="Fromm H."/>
            <person name="Raoult D."/>
            <person name="Greub G."/>
            <person name="Miranda-Saavedra D."/>
            <person name="Chen N."/>
            <person name="Nash P."/>
            <person name="Ginger M.L."/>
            <person name="Horn M."/>
            <person name="Schaap P."/>
            <person name="Caler L."/>
            <person name="Loftus B."/>
        </authorList>
    </citation>
    <scope>NUCLEOTIDE SEQUENCE [LARGE SCALE GENOMIC DNA]</scope>
    <source>
        <strain evidence="2 3">Neff</strain>
    </source>
</reference>
<feature type="compositionally biased region" description="Basic residues" evidence="1">
    <location>
        <begin position="81"/>
        <end position="100"/>
    </location>
</feature>
<feature type="compositionally biased region" description="Acidic residues" evidence="1">
    <location>
        <begin position="951"/>
        <end position="960"/>
    </location>
</feature>
<keyword evidence="3" id="KW-1185">Reference proteome</keyword>
<feature type="region of interest" description="Disordered" evidence="1">
    <location>
        <begin position="48"/>
        <end position="191"/>
    </location>
</feature>
<proteinExistence type="predicted"/>
<dbReference type="CDD" id="cd16390">
    <property type="entry name" value="ParB_N_Srx_like"/>
    <property type="match status" value="1"/>
</dbReference>
<evidence type="ECO:0000313" key="3">
    <source>
        <dbReference type="Proteomes" id="UP000011083"/>
    </source>
</evidence>
<dbReference type="Proteomes" id="UP000011083">
    <property type="component" value="Unassembled WGS sequence"/>
</dbReference>
<feature type="compositionally biased region" description="Low complexity" evidence="1">
    <location>
        <begin position="890"/>
        <end position="903"/>
    </location>
</feature>
<feature type="compositionally biased region" description="Gly residues" evidence="1">
    <location>
        <begin position="359"/>
        <end position="369"/>
    </location>
</feature>
<accession>L8H7N1</accession>
<dbReference type="RefSeq" id="XP_004343328.1">
    <property type="nucleotide sequence ID" value="XM_004343278.1"/>
</dbReference>
<name>L8H7N1_ACACF</name>
<dbReference type="SUPFAM" id="SSF110849">
    <property type="entry name" value="ParB/Sulfiredoxin"/>
    <property type="match status" value="1"/>
</dbReference>
<sequence>MRRRPPSPSYLAESGTWTLPLADPWGVTQQVDQPQPTYDCIEETASIHLHGGPTSDFEDCATSATGALETGGPPEASPQLPRKKKKKKEKEHNSKKKSERKKRDEAPSPLLPLDDGVISSTTTTTSSSTTTSSTTATTATVTGDAGHQGLRRQSPEMPAPTPAKKKNNNKEHKQQQRALKHGRHRDHRLRQVVDDTVAVDNNCNGEDSTGALEYAGADCFGGGGGGGGADDEAGAVGRRRVRRRGGSLEMLPSERRSRELRMSGIDEAMLRSILADIDVHASAAVGATSEAGDVISAHSEPETMVEAAASAAVDSSDHCDAAVAAAHKTATARQKRKQKLSSKSDDDMNRTYVGMFPQPGGGKPAGGGAAKKRSSNKPQPQPQPSEISPAFSPPPTSTTSTATQQSGGFMRKLRNDALSRSLDLIPHIFAQKPTAAAATTAECVEMLTTEGDDPAASSTPSVVVVVDKRANKKRAGSLGRSATERAKDDISDDVAAAAATPPAAAVGPIKNEQQRKKDRKRAKKSQAEDELRATLEPKALAGASPRSEATSGLSDAAEPTVATAAAANAADDQGAEDPQPQPPLEPSAYKLPLSVASPKPARPKSAIEKAKKTVGDGADKSAGSIKRRSSYDRSSIAAAAVEGSVPAPPVVNPAPTTEVRSPPTSPSAAKEKRRRSGSAKDGSAGGAAAGPLKQLKTSDAAAAAASTAAVARKMSTSTLTTTTPTAADMSHSLASSASMSTTRPSPESLRLPLAKLEALRTDGGSSVDPGGAQARLTTTKRAMGASPASPTDDRGGGGGSADVSDDDQPSLEDSYGVYLMKRMKHRKKRKKRKKQAKGLRAGAGNEVEAEAEGDDEGDEVFFAHLKSGFENYRNVTADPLLPSSPPPPSLLNADAGADADTAAPESPVKKKKKKKKLRVKIEVAAGEEEGEGDEGERGRAHDRQSNHGNDDDVGDADADAVEGNAATAASVADEKGERSTSRRTSRQFSDSPSARSRMLGAPRRSLSDTNLRATYLADERRQESLKEKRRKLRRSRSINLLELYKAKHTTRKERPVVPITELRPTQFTVGMLAVSHQTKKINKMAKTCGEAKLIKYIGKKTVPVVVGPEQRFYMLDRHHAARALWDSEVDAALKVLHVQILADLSGLSEDEFWDKMKRNKCTYLTKHGQDPLSPDLLPPNVGELSDDAYRSLAWAVKSRKGFKATSIPFAEFIWADFLREQLRKELGGEEDIYAVVGEAIDTCHSACAAHLPGNNQHDHSHRHHLAQLLPFPISVRHP</sequence>
<evidence type="ECO:0000313" key="2">
    <source>
        <dbReference type="EMBL" id="ELR20486.1"/>
    </source>
</evidence>